<dbReference type="AlphaFoldDB" id="A0A7L4HD96"/>
<dbReference type="PANTHER" id="PTHR10424">
    <property type="entry name" value="VIRAL ENVELOPE PROTEIN"/>
    <property type="match status" value="1"/>
</dbReference>
<dbReference type="Proteomes" id="UP000584326">
    <property type="component" value="Unassembled WGS sequence"/>
</dbReference>
<dbReference type="OrthoDB" id="8949317at2759"/>
<evidence type="ECO:0000313" key="2">
    <source>
        <dbReference type="Proteomes" id="UP000584326"/>
    </source>
</evidence>
<gene>
    <name evidence="1" type="primary">Erv31_7</name>
    <name evidence="1" type="ORF">PODSTR_R15902</name>
</gene>
<protein>
    <submittedName>
        <fullName evidence="1">ENR1 protein</fullName>
    </submittedName>
</protein>
<organism evidence="1 2">
    <name type="scientific">Podargus strigoides</name>
    <name type="common">Tawny frogmouth</name>
    <name type="synonym">Caprimulgus strigoides</name>
    <dbReference type="NCBI Taxonomy" id="8905"/>
    <lineage>
        <taxon>Eukaryota</taxon>
        <taxon>Metazoa</taxon>
        <taxon>Chordata</taxon>
        <taxon>Craniata</taxon>
        <taxon>Vertebrata</taxon>
        <taxon>Euteleostomi</taxon>
        <taxon>Archelosauria</taxon>
        <taxon>Archosauria</taxon>
        <taxon>Dinosauria</taxon>
        <taxon>Saurischia</taxon>
        <taxon>Theropoda</taxon>
        <taxon>Coelurosauria</taxon>
        <taxon>Aves</taxon>
        <taxon>Neognathae</taxon>
        <taxon>Neoaves</taxon>
        <taxon>Strisores</taxon>
        <taxon>Caprimulgiformes</taxon>
        <taxon>Podargidae</taxon>
        <taxon>Podargus</taxon>
    </lineage>
</organism>
<comment type="caution">
    <text evidence="1">The sequence shown here is derived from an EMBL/GenBank/DDBJ whole genome shotgun (WGS) entry which is preliminary data.</text>
</comment>
<feature type="non-terminal residue" evidence="1">
    <location>
        <position position="1"/>
    </location>
</feature>
<proteinExistence type="predicted"/>
<evidence type="ECO:0000313" key="1">
    <source>
        <dbReference type="EMBL" id="NXX23337.1"/>
    </source>
</evidence>
<dbReference type="EMBL" id="VZTK01029946">
    <property type="protein sequence ID" value="NXX23337.1"/>
    <property type="molecule type" value="Genomic_DNA"/>
</dbReference>
<feature type="non-terminal residue" evidence="1">
    <location>
        <position position="51"/>
    </location>
</feature>
<dbReference type="Gene3D" id="1.10.287.210">
    <property type="match status" value="1"/>
</dbReference>
<accession>A0A7L4HD96</accession>
<sequence length="51" mass="5558">LQAVVELITNKTASALELLAHQQTQTRAVVYQNRLALDYLLAVEGGVCGKF</sequence>
<dbReference type="SUPFAM" id="SSF58069">
    <property type="entry name" value="Virus ectodomain"/>
    <property type="match status" value="1"/>
</dbReference>
<dbReference type="InterPro" id="IPR018154">
    <property type="entry name" value="TLV/ENV_coat_polyprotein"/>
</dbReference>
<reference evidence="1 2" key="1">
    <citation type="submission" date="2020-02" db="EMBL/GenBank/DDBJ databases">
        <title>Bird 10,000 Genomes (B10K) Project - Family phase.</title>
        <authorList>
            <person name="Zhang G."/>
        </authorList>
    </citation>
    <scope>NUCLEOTIDE SEQUENCE [LARGE SCALE GENOMIC DNA]</scope>
    <source>
        <strain evidence="1">B10K-DU-001-40</strain>
        <tissue evidence="1">Muscle</tissue>
    </source>
</reference>
<dbReference type="PANTHER" id="PTHR10424:SF68">
    <property type="entry name" value="ENDOGENOUS RETROVIRUS GROUP 3 MEMBER 1 ENV POLYPROTEIN"/>
    <property type="match status" value="1"/>
</dbReference>
<name>A0A7L4HD96_PODST</name>
<keyword evidence="2" id="KW-1185">Reference proteome</keyword>